<comment type="caution">
    <text evidence="2">The sequence shown here is derived from an EMBL/GenBank/DDBJ whole genome shotgun (WGS) entry which is preliminary data.</text>
</comment>
<sequence>MTTPSSSPSNETNPRTSLSPRLVPSFSPFLRPRLLPPYVTYIGPITTAEIPFAFSTSPPNQFVIASPFGGEDYRVEKAELDQLQCCKPLLRKHLDSKLKLMNAGGHDNCYEVVKQCKAHDHVESWVGTEHERSAKSEAYKEGDFYQEGFN</sequence>
<accession>A0A1R3GBI8</accession>
<dbReference type="EMBL" id="AWUE01022961">
    <property type="protein sequence ID" value="OMO55431.1"/>
    <property type="molecule type" value="Genomic_DNA"/>
</dbReference>
<evidence type="ECO:0000313" key="2">
    <source>
        <dbReference type="EMBL" id="OMO55431.1"/>
    </source>
</evidence>
<dbReference type="AlphaFoldDB" id="A0A1R3GBI8"/>
<organism evidence="2 3">
    <name type="scientific">Corchorus olitorius</name>
    <dbReference type="NCBI Taxonomy" id="93759"/>
    <lineage>
        <taxon>Eukaryota</taxon>
        <taxon>Viridiplantae</taxon>
        <taxon>Streptophyta</taxon>
        <taxon>Embryophyta</taxon>
        <taxon>Tracheophyta</taxon>
        <taxon>Spermatophyta</taxon>
        <taxon>Magnoliopsida</taxon>
        <taxon>eudicotyledons</taxon>
        <taxon>Gunneridae</taxon>
        <taxon>Pentapetalae</taxon>
        <taxon>rosids</taxon>
        <taxon>malvids</taxon>
        <taxon>Malvales</taxon>
        <taxon>Malvaceae</taxon>
        <taxon>Grewioideae</taxon>
        <taxon>Apeibeae</taxon>
        <taxon>Corchorus</taxon>
    </lineage>
</organism>
<keyword evidence="3" id="KW-1185">Reference proteome</keyword>
<proteinExistence type="predicted"/>
<feature type="compositionally biased region" description="Low complexity" evidence="1">
    <location>
        <begin position="1"/>
        <end position="17"/>
    </location>
</feature>
<dbReference type="Proteomes" id="UP000187203">
    <property type="component" value="Unassembled WGS sequence"/>
</dbReference>
<feature type="region of interest" description="Disordered" evidence="1">
    <location>
        <begin position="1"/>
        <end position="23"/>
    </location>
</feature>
<evidence type="ECO:0000313" key="3">
    <source>
        <dbReference type="Proteomes" id="UP000187203"/>
    </source>
</evidence>
<evidence type="ECO:0000256" key="1">
    <source>
        <dbReference type="SAM" id="MobiDB-lite"/>
    </source>
</evidence>
<reference evidence="3" key="1">
    <citation type="submission" date="2013-09" db="EMBL/GenBank/DDBJ databases">
        <title>Corchorus olitorius genome sequencing.</title>
        <authorList>
            <person name="Alam M."/>
            <person name="Haque M.S."/>
            <person name="Islam M.S."/>
            <person name="Emdad E.M."/>
            <person name="Islam M.M."/>
            <person name="Ahmed B."/>
            <person name="Halim A."/>
            <person name="Hossen Q.M.M."/>
            <person name="Hossain M.Z."/>
            <person name="Ahmed R."/>
            <person name="Khan M.M."/>
            <person name="Islam R."/>
            <person name="Rashid M.M."/>
            <person name="Khan S.A."/>
            <person name="Rahman M.S."/>
            <person name="Alam M."/>
            <person name="Yahiya A.S."/>
            <person name="Khan M.S."/>
            <person name="Azam M.S."/>
            <person name="Haque T."/>
            <person name="Lashkar M.Z.H."/>
            <person name="Akhand A.I."/>
            <person name="Morshed G."/>
            <person name="Roy S."/>
            <person name="Uddin K.S."/>
            <person name="Rabeya T."/>
            <person name="Hossain A.S."/>
            <person name="Chowdhury A."/>
            <person name="Snigdha A.R."/>
            <person name="Mortoza M.S."/>
            <person name="Matin S.A."/>
            <person name="Hoque S.M.E."/>
            <person name="Islam M.K."/>
            <person name="Roy D.K."/>
            <person name="Haider R."/>
            <person name="Moosa M.M."/>
            <person name="Elias S.M."/>
            <person name="Hasan A.M."/>
            <person name="Jahan S."/>
            <person name="Shafiuddin M."/>
            <person name="Mahmood N."/>
            <person name="Shommy N.S."/>
        </authorList>
    </citation>
    <scope>NUCLEOTIDE SEQUENCE [LARGE SCALE GENOMIC DNA]</scope>
    <source>
        <strain evidence="3">cv. O-4</strain>
    </source>
</reference>
<name>A0A1R3GBI8_9ROSI</name>
<protein>
    <submittedName>
        <fullName evidence="2">Uncharacterized protein</fullName>
    </submittedName>
</protein>
<gene>
    <name evidence="2" type="ORF">COLO4_35996</name>
</gene>